<protein>
    <recommendedName>
        <fullName evidence="2 3">Single-stranded DNA-binding protein</fullName>
        <shortName evidence="2">SSB</shortName>
    </recommendedName>
</protein>
<feature type="region of interest" description="Disordered" evidence="4">
    <location>
        <begin position="111"/>
        <end position="173"/>
    </location>
</feature>
<dbReference type="InterPro" id="IPR000424">
    <property type="entry name" value="Primosome_PriB/ssb"/>
</dbReference>
<evidence type="ECO:0000313" key="6">
    <source>
        <dbReference type="Proteomes" id="UP000823660"/>
    </source>
</evidence>
<name>A0A9D9I820_9BACT</name>
<comment type="function">
    <text evidence="2">Plays an important role in DNA replication, recombination and repair. Binds to ssDNA and to an array of partner proteins to recruit them to their sites of action during DNA metabolism.</text>
</comment>
<reference evidence="5" key="1">
    <citation type="submission" date="2020-10" db="EMBL/GenBank/DDBJ databases">
        <authorList>
            <person name="Gilroy R."/>
        </authorList>
    </citation>
    <scope>NUCLEOTIDE SEQUENCE</scope>
    <source>
        <strain evidence="5">B1-15692</strain>
    </source>
</reference>
<comment type="caution">
    <text evidence="5">The sequence shown here is derived from an EMBL/GenBank/DDBJ whole genome shotgun (WGS) entry which is preliminary data.</text>
</comment>
<dbReference type="GO" id="GO:0009295">
    <property type="term" value="C:nucleoid"/>
    <property type="evidence" value="ECO:0007669"/>
    <property type="project" value="TreeGrafter"/>
</dbReference>
<keyword evidence="2" id="KW-0235">DNA replication</keyword>
<feature type="compositionally biased region" description="Polar residues" evidence="4">
    <location>
        <begin position="124"/>
        <end position="149"/>
    </location>
</feature>
<dbReference type="InterPro" id="IPR012340">
    <property type="entry name" value="NA-bd_OB-fold"/>
</dbReference>
<gene>
    <name evidence="5" type="ORF">IAB99_08150</name>
</gene>
<evidence type="ECO:0000256" key="3">
    <source>
        <dbReference type="RuleBase" id="RU000524"/>
    </source>
</evidence>
<dbReference type="EMBL" id="JADIMH010000049">
    <property type="protein sequence ID" value="MBO8467714.1"/>
    <property type="molecule type" value="Genomic_DNA"/>
</dbReference>
<keyword evidence="2" id="KW-0234">DNA repair</keyword>
<keyword evidence="2" id="KW-0233">DNA recombination</keyword>
<sequence length="173" mass="19368">MSLNKVMLIGNVGRDPEVRYLENSGNAKVATFTLATTEKYRDRNGEMRENTEWHNIVAWRNSADVVERFVKKGTQLYIEGRIRTRSWDDQTGNKRYTTEILVDNLQLLGRKADNPASQGGYGAPTQSGYQSPQPYSGSQAGQPYGTQSYQQPVQPQAQPAAPAEDLPEDDLPF</sequence>
<dbReference type="Proteomes" id="UP000823660">
    <property type="component" value="Unassembled WGS sequence"/>
</dbReference>
<dbReference type="InterPro" id="IPR011344">
    <property type="entry name" value="ssDNA-bd"/>
</dbReference>
<evidence type="ECO:0000313" key="5">
    <source>
        <dbReference type="EMBL" id="MBO8467714.1"/>
    </source>
</evidence>
<feature type="short sequence motif" description="Important for interaction with partner proteins" evidence="2">
    <location>
        <begin position="168"/>
        <end position="173"/>
    </location>
</feature>
<dbReference type="GO" id="GO:0006310">
    <property type="term" value="P:DNA recombination"/>
    <property type="evidence" value="ECO:0007669"/>
    <property type="project" value="UniProtKB-UniRule"/>
</dbReference>
<dbReference type="HAMAP" id="MF_00984">
    <property type="entry name" value="SSB"/>
    <property type="match status" value="1"/>
</dbReference>
<evidence type="ECO:0000256" key="2">
    <source>
        <dbReference type="HAMAP-Rule" id="MF_00984"/>
    </source>
</evidence>
<feature type="compositionally biased region" description="Low complexity" evidence="4">
    <location>
        <begin position="150"/>
        <end position="163"/>
    </location>
</feature>
<keyword evidence="2" id="KW-0227">DNA damage</keyword>
<dbReference type="NCBIfam" id="TIGR00621">
    <property type="entry name" value="ssb"/>
    <property type="match status" value="1"/>
</dbReference>
<dbReference type="PROSITE" id="PS50935">
    <property type="entry name" value="SSB"/>
    <property type="match status" value="1"/>
</dbReference>
<accession>A0A9D9I820</accession>
<dbReference type="GO" id="GO:0006260">
    <property type="term" value="P:DNA replication"/>
    <property type="evidence" value="ECO:0007669"/>
    <property type="project" value="UniProtKB-UniRule"/>
</dbReference>
<proteinExistence type="inferred from homology"/>
<evidence type="ECO:0000256" key="1">
    <source>
        <dbReference type="ARBA" id="ARBA00023125"/>
    </source>
</evidence>
<dbReference type="Gene3D" id="2.40.50.140">
    <property type="entry name" value="Nucleic acid-binding proteins"/>
    <property type="match status" value="1"/>
</dbReference>
<comment type="subunit">
    <text evidence="2">Homotetramer.</text>
</comment>
<dbReference type="PANTHER" id="PTHR10302:SF27">
    <property type="entry name" value="SINGLE-STRANDED DNA-BINDING PROTEIN"/>
    <property type="match status" value="1"/>
</dbReference>
<dbReference type="CDD" id="cd04496">
    <property type="entry name" value="SSB_OBF"/>
    <property type="match status" value="1"/>
</dbReference>
<keyword evidence="1 2" id="KW-0238">DNA-binding</keyword>
<dbReference type="PANTHER" id="PTHR10302">
    <property type="entry name" value="SINGLE-STRANDED DNA-BINDING PROTEIN"/>
    <property type="match status" value="1"/>
</dbReference>
<dbReference type="GO" id="GO:0003697">
    <property type="term" value="F:single-stranded DNA binding"/>
    <property type="evidence" value="ECO:0007669"/>
    <property type="project" value="UniProtKB-UniRule"/>
</dbReference>
<dbReference type="Pfam" id="PF00436">
    <property type="entry name" value="SSB"/>
    <property type="match status" value="1"/>
</dbReference>
<comment type="caution">
    <text evidence="2">Lacks conserved residue(s) required for the propagation of feature annotation.</text>
</comment>
<dbReference type="SUPFAM" id="SSF50249">
    <property type="entry name" value="Nucleic acid-binding proteins"/>
    <property type="match status" value="1"/>
</dbReference>
<reference evidence="5" key="2">
    <citation type="journal article" date="2021" name="PeerJ">
        <title>Extensive microbial diversity within the chicken gut microbiome revealed by metagenomics and culture.</title>
        <authorList>
            <person name="Gilroy R."/>
            <person name="Ravi A."/>
            <person name="Getino M."/>
            <person name="Pursley I."/>
            <person name="Horton D.L."/>
            <person name="Alikhan N.F."/>
            <person name="Baker D."/>
            <person name="Gharbi K."/>
            <person name="Hall N."/>
            <person name="Watson M."/>
            <person name="Adriaenssens E.M."/>
            <person name="Foster-Nyarko E."/>
            <person name="Jarju S."/>
            <person name="Secka A."/>
            <person name="Antonio M."/>
            <person name="Oren A."/>
            <person name="Chaudhuri R.R."/>
            <person name="La Ragione R."/>
            <person name="Hildebrand F."/>
            <person name="Pallen M.J."/>
        </authorList>
    </citation>
    <scope>NUCLEOTIDE SEQUENCE</scope>
    <source>
        <strain evidence="5">B1-15692</strain>
    </source>
</reference>
<dbReference type="AlphaFoldDB" id="A0A9D9I820"/>
<dbReference type="GO" id="GO:0006281">
    <property type="term" value="P:DNA repair"/>
    <property type="evidence" value="ECO:0007669"/>
    <property type="project" value="UniProtKB-UniRule"/>
</dbReference>
<organism evidence="5 6">
    <name type="scientific">Candidatus Cryptobacteroides faecipullorum</name>
    <dbReference type="NCBI Taxonomy" id="2840764"/>
    <lineage>
        <taxon>Bacteria</taxon>
        <taxon>Pseudomonadati</taxon>
        <taxon>Bacteroidota</taxon>
        <taxon>Bacteroidia</taxon>
        <taxon>Bacteroidales</taxon>
        <taxon>Candidatus Cryptobacteroides</taxon>
    </lineage>
</organism>
<evidence type="ECO:0000256" key="4">
    <source>
        <dbReference type="SAM" id="MobiDB-lite"/>
    </source>
</evidence>